<organism evidence="2">
    <name type="scientific">marine sediment metagenome</name>
    <dbReference type="NCBI Taxonomy" id="412755"/>
    <lineage>
        <taxon>unclassified sequences</taxon>
        <taxon>metagenomes</taxon>
        <taxon>ecological metagenomes</taxon>
    </lineage>
</organism>
<name>X0TWE5_9ZZZZ</name>
<dbReference type="InterPro" id="IPR026363">
    <property type="entry name" value="CxxC-x17-CxxC_dom"/>
</dbReference>
<protein>
    <recommendedName>
        <fullName evidence="1">CxxC-x17-CxxC domain-containing protein</fullName>
    </recommendedName>
</protein>
<dbReference type="NCBIfam" id="TIGR04272">
    <property type="entry name" value="cxxc_cxxc_Mbark"/>
    <property type="match status" value="1"/>
</dbReference>
<accession>X0TWE5</accession>
<sequence>MTKVTCSSCGVECEVPFKPTSDKPVYCSDCFEKQGGKSKSGRNSSINLDEINEKLDKIMKALKIE</sequence>
<reference evidence="2" key="1">
    <citation type="journal article" date="2014" name="Front. Microbiol.">
        <title>High frequency of phylogenetically diverse reductive dehalogenase-homologous genes in deep subseafloor sedimentary metagenomes.</title>
        <authorList>
            <person name="Kawai M."/>
            <person name="Futagami T."/>
            <person name="Toyoda A."/>
            <person name="Takaki Y."/>
            <person name="Nishi S."/>
            <person name="Hori S."/>
            <person name="Arai W."/>
            <person name="Tsubouchi T."/>
            <person name="Morono Y."/>
            <person name="Uchiyama I."/>
            <person name="Ito T."/>
            <person name="Fujiyama A."/>
            <person name="Inagaki F."/>
            <person name="Takami H."/>
        </authorList>
    </citation>
    <scope>NUCLEOTIDE SEQUENCE</scope>
    <source>
        <strain evidence="2">Expedition CK06-06</strain>
    </source>
</reference>
<gene>
    <name evidence="2" type="ORF">S01H1_26533</name>
</gene>
<evidence type="ECO:0000313" key="2">
    <source>
        <dbReference type="EMBL" id="GAF97589.1"/>
    </source>
</evidence>
<dbReference type="EMBL" id="BARS01016083">
    <property type="protein sequence ID" value="GAF97589.1"/>
    <property type="molecule type" value="Genomic_DNA"/>
</dbReference>
<dbReference type="AlphaFoldDB" id="X0TWE5"/>
<dbReference type="Pfam" id="PF23477">
    <property type="entry name" value="zf_Tbcl_2"/>
    <property type="match status" value="1"/>
</dbReference>
<evidence type="ECO:0000259" key="1">
    <source>
        <dbReference type="Pfam" id="PF23477"/>
    </source>
</evidence>
<proteinExistence type="predicted"/>
<comment type="caution">
    <text evidence="2">The sequence shown here is derived from an EMBL/GenBank/DDBJ whole genome shotgun (WGS) entry which is preliminary data.</text>
</comment>
<feature type="domain" description="CxxC-x17-CxxC" evidence="1">
    <location>
        <begin position="1"/>
        <end position="34"/>
    </location>
</feature>